<dbReference type="EMBL" id="CAJHUC010001336">
    <property type="protein sequence ID" value="CAD7700762.1"/>
    <property type="molecule type" value="Genomic_DNA"/>
</dbReference>
<protein>
    <submittedName>
        <fullName evidence="1">Uncharacterized protein</fullName>
    </submittedName>
</protein>
<accession>A0A8S1IZZ7</accession>
<evidence type="ECO:0000313" key="1">
    <source>
        <dbReference type="EMBL" id="CAD7700762.1"/>
    </source>
</evidence>
<dbReference type="AlphaFoldDB" id="A0A8S1IZZ7"/>
<comment type="caution">
    <text evidence="1">The sequence shown here is derived from an EMBL/GenBank/DDBJ whole genome shotgun (WGS) entry which is preliminary data.</text>
</comment>
<sequence>MTKLGTCSFRLQAVEIAFLPMHGDCKLQQQLDCDIAALLFGMSPIFCLHLPVYVIAGQIVWLAHNVQPVCLPCCSDCTVVHRAARCSVVLYGLLKLSKFAAAEHSLGTAWAGQ</sequence>
<gene>
    <name evidence="1" type="ORF">OSTQU699_LOCUS6121</name>
</gene>
<name>A0A8S1IZZ7_9CHLO</name>
<evidence type="ECO:0000313" key="2">
    <source>
        <dbReference type="Proteomes" id="UP000708148"/>
    </source>
</evidence>
<keyword evidence="2" id="KW-1185">Reference proteome</keyword>
<dbReference type="Proteomes" id="UP000708148">
    <property type="component" value="Unassembled WGS sequence"/>
</dbReference>
<proteinExistence type="predicted"/>
<reference evidence="1" key="1">
    <citation type="submission" date="2020-12" db="EMBL/GenBank/DDBJ databases">
        <authorList>
            <person name="Iha C."/>
        </authorList>
    </citation>
    <scope>NUCLEOTIDE SEQUENCE</scope>
</reference>
<organism evidence="1 2">
    <name type="scientific">Ostreobium quekettii</name>
    <dbReference type="NCBI Taxonomy" id="121088"/>
    <lineage>
        <taxon>Eukaryota</taxon>
        <taxon>Viridiplantae</taxon>
        <taxon>Chlorophyta</taxon>
        <taxon>core chlorophytes</taxon>
        <taxon>Ulvophyceae</taxon>
        <taxon>TCBD clade</taxon>
        <taxon>Bryopsidales</taxon>
        <taxon>Ostreobineae</taxon>
        <taxon>Ostreobiaceae</taxon>
        <taxon>Ostreobium</taxon>
    </lineage>
</organism>